<dbReference type="Proteomes" id="UP000094527">
    <property type="component" value="Unassembled WGS sequence"/>
</dbReference>
<keyword evidence="1" id="KW-0732">Signal</keyword>
<evidence type="ECO:0000313" key="3">
    <source>
        <dbReference type="Proteomes" id="UP000094527"/>
    </source>
</evidence>
<dbReference type="EMBL" id="LJIJ01002152">
    <property type="protein sequence ID" value="ODM90126.1"/>
    <property type="molecule type" value="Genomic_DNA"/>
</dbReference>
<sequence>MKVAVAIAVVAACVAASLSASITHAPDFAAVGAKVEVVRDIIGEAFNKIKDIANNDNAAVGSDISSQLDAAAVKANAVLERINAAIGAGNLTAGQAQDLFTELTDILTGVFKDLSK</sequence>
<dbReference type="AlphaFoldDB" id="A0A1D2MAV9"/>
<accession>A0A1D2MAV9</accession>
<feature type="signal peptide" evidence="1">
    <location>
        <begin position="1"/>
        <end position="19"/>
    </location>
</feature>
<evidence type="ECO:0000256" key="1">
    <source>
        <dbReference type="SAM" id="SignalP"/>
    </source>
</evidence>
<proteinExistence type="predicted"/>
<comment type="caution">
    <text evidence="2">The sequence shown here is derived from an EMBL/GenBank/DDBJ whole genome shotgun (WGS) entry which is preliminary data.</text>
</comment>
<gene>
    <name evidence="2" type="ORF">Ocin01_16551</name>
</gene>
<keyword evidence="3" id="KW-1185">Reference proteome</keyword>
<evidence type="ECO:0000313" key="2">
    <source>
        <dbReference type="EMBL" id="ODM90126.1"/>
    </source>
</evidence>
<organism evidence="2 3">
    <name type="scientific">Orchesella cincta</name>
    <name type="common">Springtail</name>
    <name type="synonym">Podura cincta</name>
    <dbReference type="NCBI Taxonomy" id="48709"/>
    <lineage>
        <taxon>Eukaryota</taxon>
        <taxon>Metazoa</taxon>
        <taxon>Ecdysozoa</taxon>
        <taxon>Arthropoda</taxon>
        <taxon>Hexapoda</taxon>
        <taxon>Collembola</taxon>
        <taxon>Entomobryomorpha</taxon>
        <taxon>Entomobryoidea</taxon>
        <taxon>Orchesellidae</taxon>
        <taxon>Orchesellinae</taxon>
        <taxon>Orchesella</taxon>
    </lineage>
</organism>
<name>A0A1D2MAV9_ORCCI</name>
<protein>
    <submittedName>
        <fullName evidence="2">Uncharacterized protein</fullName>
    </submittedName>
</protein>
<feature type="chain" id="PRO_5008903734" evidence="1">
    <location>
        <begin position="20"/>
        <end position="116"/>
    </location>
</feature>
<reference evidence="2 3" key="1">
    <citation type="journal article" date="2016" name="Genome Biol. Evol.">
        <title>Gene Family Evolution Reflects Adaptation to Soil Environmental Stressors in the Genome of the Collembolan Orchesella cincta.</title>
        <authorList>
            <person name="Faddeeva-Vakhrusheva A."/>
            <person name="Derks M.F."/>
            <person name="Anvar S.Y."/>
            <person name="Agamennone V."/>
            <person name="Suring W."/>
            <person name="Smit S."/>
            <person name="van Straalen N.M."/>
            <person name="Roelofs D."/>
        </authorList>
    </citation>
    <scope>NUCLEOTIDE SEQUENCE [LARGE SCALE GENOMIC DNA]</scope>
    <source>
        <tissue evidence="2">Mixed pool</tissue>
    </source>
</reference>